<dbReference type="EMBL" id="BAABGZ010000018">
    <property type="protein sequence ID" value="GAA4356029.1"/>
    <property type="molecule type" value="Genomic_DNA"/>
</dbReference>
<dbReference type="Gene3D" id="3.30.565.60">
    <property type="match status" value="1"/>
</dbReference>
<protein>
    <submittedName>
        <fullName evidence="4">DNA binding domain-containing protein</fullName>
    </submittedName>
</protein>
<dbReference type="Pfam" id="PF08220">
    <property type="entry name" value="HTH_DeoR"/>
    <property type="match status" value="1"/>
</dbReference>
<dbReference type="InterPro" id="IPR036390">
    <property type="entry name" value="WH_DNA-bd_sf"/>
</dbReference>
<reference evidence="5" key="1">
    <citation type="journal article" date="2019" name="Int. J. Syst. Evol. Microbiol.">
        <title>The Global Catalogue of Microorganisms (GCM) 10K type strain sequencing project: providing services to taxonomists for standard genome sequencing and annotation.</title>
        <authorList>
            <consortium name="The Broad Institute Genomics Platform"/>
            <consortium name="The Broad Institute Genome Sequencing Center for Infectious Disease"/>
            <person name="Wu L."/>
            <person name="Ma J."/>
        </authorList>
    </citation>
    <scope>NUCLEOTIDE SEQUENCE [LARGE SCALE GENOMIC DNA]</scope>
    <source>
        <strain evidence="5">JCM 17923</strain>
    </source>
</reference>
<dbReference type="InterPro" id="IPR001034">
    <property type="entry name" value="DeoR_HTH"/>
</dbReference>
<sequence>MTSEQLEGLLRQGEGINIEYKQARNALPKDVFESVCAFLNRHGGHLILGAGNDGTPLGVDEAAADQLQRDFVTLSNNPTKLQPPFLLELTPVRVGAALLLHVYVPQSSQVHRSGGVVFDRGHEGDFRVTDEGRISQFYARKSSYYSEGRIFPYLRLEDFKPGLLDKVRALVRSRRADHPWLLLSDEELLKSAGLYQTDPLTGVQGYTQAAALLLGRDEIILSVLPAYRIDALVRRHDMDRYDDRLDLRTNLVEAYEQLMDFVAKHLPDPFYLEGTVRVSLRDKIFREVVANLLVHREYLNGRPARFIIYADRVEVDNANHPVGHGPLDPRGFQPFPKNPTLAKFFVQLGRVEELGSGVRNVTRYLQAYRPGGKAEFIEEDVFRTVVPVPVSGAAGGMSPNHMDIQARIAGLRLMPKATARLQAIVQTLVAKGPLTTGQVAEQLPAPVRTVRRDFQMLVAAGIIEAAPGVGFYQVS</sequence>
<evidence type="ECO:0000313" key="5">
    <source>
        <dbReference type="Proteomes" id="UP001501153"/>
    </source>
</evidence>
<dbReference type="InterPro" id="IPR038461">
    <property type="entry name" value="Schlafen_AlbA_2_dom_sf"/>
</dbReference>
<keyword evidence="2" id="KW-0804">Transcription</keyword>
<dbReference type="SMART" id="SM00420">
    <property type="entry name" value="HTH_DEOR"/>
    <property type="match status" value="1"/>
</dbReference>
<dbReference type="Proteomes" id="UP001501153">
    <property type="component" value="Unassembled WGS sequence"/>
</dbReference>
<dbReference type="PANTHER" id="PTHR30595">
    <property type="entry name" value="GLPR-RELATED TRANSCRIPTIONAL REPRESSOR"/>
    <property type="match status" value="1"/>
</dbReference>
<dbReference type="PROSITE" id="PS51000">
    <property type="entry name" value="HTH_DEOR_2"/>
    <property type="match status" value="1"/>
</dbReference>
<keyword evidence="1" id="KW-0805">Transcription regulation</keyword>
<proteinExistence type="predicted"/>
<name>A0ABP8ICG1_9BACT</name>
<evidence type="ECO:0000313" key="4">
    <source>
        <dbReference type="EMBL" id="GAA4356029.1"/>
    </source>
</evidence>
<evidence type="ECO:0000256" key="1">
    <source>
        <dbReference type="ARBA" id="ARBA00023015"/>
    </source>
</evidence>
<dbReference type="PANTHER" id="PTHR30595:SF6">
    <property type="entry name" value="SCHLAFEN ALBA-2 DOMAIN-CONTAINING PROTEIN"/>
    <property type="match status" value="1"/>
</dbReference>
<evidence type="ECO:0000259" key="3">
    <source>
        <dbReference type="PROSITE" id="PS51000"/>
    </source>
</evidence>
<keyword evidence="5" id="KW-1185">Reference proteome</keyword>
<dbReference type="InterPro" id="IPR038475">
    <property type="entry name" value="RecG_C_sf"/>
</dbReference>
<accession>A0ABP8ICG1</accession>
<dbReference type="InterPro" id="IPR007421">
    <property type="entry name" value="Schlafen_AlbA_2_dom"/>
</dbReference>
<comment type="caution">
    <text evidence="4">The sequence shown here is derived from an EMBL/GenBank/DDBJ whole genome shotgun (WGS) entry which is preliminary data.</text>
</comment>
<organism evidence="4 5">
    <name type="scientific">Hymenobacter saemangeumensis</name>
    <dbReference type="NCBI Taxonomy" id="1084522"/>
    <lineage>
        <taxon>Bacteria</taxon>
        <taxon>Pseudomonadati</taxon>
        <taxon>Bacteroidota</taxon>
        <taxon>Cytophagia</taxon>
        <taxon>Cytophagales</taxon>
        <taxon>Hymenobacteraceae</taxon>
        <taxon>Hymenobacter</taxon>
    </lineage>
</organism>
<feature type="domain" description="HTH deoR-type" evidence="3">
    <location>
        <begin position="417"/>
        <end position="472"/>
    </location>
</feature>
<gene>
    <name evidence="4" type="ORF">GCM10023185_19430</name>
</gene>
<evidence type="ECO:0000256" key="2">
    <source>
        <dbReference type="ARBA" id="ARBA00023163"/>
    </source>
</evidence>
<dbReference type="RefSeq" id="WP_345235833.1">
    <property type="nucleotide sequence ID" value="NZ_BAABGZ010000018.1"/>
</dbReference>
<dbReference type="SUPFAM" id="SSF46785">
    <property type="entry name" value="Winged helix' DNA-binding domain"/>
    <property type="match status" value="1"/>
</dbReference>
<dbReference type="Pfam" id="PF13749">
    <property type="entry name" value="HATPase_c_4"/>
    <property type="match status" value="1"/>
</dbReference>
<dbReference type="Gene3D" id="3.30.950.30">
    <property type="entry name" value="Schlafen, AAA domain"/>
    <property type="match status" value="1"/>
</dbReference>
<dbReference type="Pfam" id="PF04326">
    <property type="entry name" value="SLFN_AlbA_2"/>
    <property type="match status" value="1"/>
</dbReference>